<evidence type="ECO:0000313" key="3">
    <source>
        <dbReference type="Proteomes" id="UP000314294"/>
    </source>
</evidence>
<gene>
    <name evidence="2" type="ORF">EYF80_045958</name>
</gene>
<name>A0A4Z2FT23_9TELE</name>
<reference evidence="2 3" key="1">
    <citation type="submission" date="2019-03" db="EMBL/GenBank/DDBJ databases">
        <title>First draft genome of Liparis tanakae, snailfish: a comprehensive survey of snailfish specific genes.</title>
        <authorList>
            <person name="Kim W."/>
            <person name="Song I."/>
            <person name="Jeong J.-H."/>
            <person name="Kim D."/>
            <person name="Kim S."/>
            <person name="Ryu S."/>
            <person name="Song J.Y."/>
            <person name="Lee S.K."/>
        </authorList>
    </citation>
    <scope>NUCLEOTIDE SEQUENCE [LARGE SCALE GENOMIC DNA]</scope>
    <source>
        <tissue evidence="2">Muscle</tissue>
    </source>
</reference>
<dbReference type="EMBL" id="SRLO01000941">
    <property type="protein sequence ID" value="TNN43864.1"/>
    <property type="molecule type" value="Genomic_DNA"/>
</dbReference>
<protein>
    <submittedName>
        <fullName evidence="2">Uncharacterized protein</fullName>
    </submittedName>
</protein>
<accession>A0A4Z2FT23</accession>
<evidence type="ECO:0000256" key="1">
    <source>
        <dbReference type="SAM" id="MobiDB-lite"/>
    </source>
</evidence>
<comment type="caution">
    <text evidence="2">The sequence shown here is derived from an EMBL/GenBank/DDBJ whole genome shotgun (WGS) entry which is preliminary data.</text>
</comment>
<keyword evidence="3" id="KW-1185">Reference proteome</keyword>
<feature type="compositionally biased region" description="Basic and acidic residues" evidence="1">
    <location>
        <begin position="9"/>
        <end position="20"/>
    </location>
</feature>
<evidence type="ECO:0000313" key="2">
    <source>
        <dbReference type="EMBL" id="TNN43864.1"/>
    </source>
</evidence>
<sequence length="89" mass="9795">MMPHLCGGDLDRVSAPHHPGDLLQDQRHAVGILPELLHQVGFAPAHLVQGNGAYSTWREVLKLRPVGRIRPAGLSLGTTGQYQRRIVIF</sequence>
<proteinExistence type="predicted"/>
<organism evidence="2 3">
    <name type="scientific">Liparis tanakae</name>
    <name type="common">Tanaka's snailfish</name>
    <dbReference type="NCBI Taxonomy" id="230148"/>
    <lineage>
        <taxon>Eukaryota</taxon>
        <taxon>Metazoa</taxon>
        <taxon>Chordata</taxon>
        <taxon>Craniata</taxon>
        <taxon>Vertebrata</taxon>
        <taxon>Euteleostomi</taxon>
        <taxon>Actinopterygii</taxon>
        <taxon>Neopterygii</taxon>
        <taxon>Teleostei</taxon>
        <taxon>Neoteleostei</taxon>
        <taxon>Acanthomorphata</taxon>
        <taxon>Eupercaria</taxon>
        <taxon>Perciformes</taxon>
        <taxon>Cottioidei</taxon>
        <taxon>Cottales</taxon>
        <taxon>Liparidae</taxon>
        <taxon>Liparis</taxon>
    </lineage>
</organism>
<dbReference type="AlphaFoldDB" id="A0A4Z2FT23"/>
<dbReference type="Proteomes" id="UP000314294">
    <property type="component" value="Unassembled WGS sequence"/>
</dbReference>
<feature type="region of interest" description="Disordered" evidence="1">
    <location>
        <begin position="1"/>
        <end position="20"/>
    </location>
</feature>